<dbReference type="Pfam" id="PF13456">
    <property type="entry name" value="RVT_3"/>
    <property type="match status" value="1"/>
</dbReference>
<evidence type="ECO:0000256" key="2">
    <source>
        <dbReference type="ARBA" id="ARBA00022695"/>
    </source>
</evidence>
<dbReference type="Pfam" id="PF00078">
    <property type="entry name" value="RVT_1"/>
    <property type="match status" value="1"/>
</dbReference>
<dbReference type="InterPro" id="IPR036397">
    <property type="entry name" value="RNaseH_sf"/>
</dbReference>
<dbReference type="Pfam" id="PF03732">
    <property type="entry name" value="Retrotrans_gag"/>
    <property type="match status" value="1"/>
</dbReference>
<evidence type="ECO:0000259" key="8">
    <source>
        <dbReference type="Pfam" id="PF00078"/>
    </source>
</evidence>
<evidence type="ECO:0000256" key="7">
    <source>
        <dbReference type="SAM" id="MobiDB-lite"/>
    </source>
</evidence>
<feature type="domain" description="Retrotransposon gag" evidence="9">
    <location>
        <begin position="249"/>
        <end position="331"/>
    </location>
</feature>
<dbReference type="Gene3D" id="1.10.340.70">
    <property type="match status" value="1"/>
</dbReference>
<dbReference type="PANTHER" id="PTHR48475">
    <property type="entry name" value="RIBONUCLEASE H"/>
    <property type="match status" value="1"/>
</dbReference>
<organism evidence="13 14">
    <name type="scientific">Vitis vinifera</name>
    <name type="common">Grape</name>
    <dbReference type="NCBI Taxonomy" id="29760"/>
    <lineage>
        <taxon>Eukaryota</taxon>
        <taxon>Viridiplantae</taxon>
        <taxon>Streptophyta</taxon>
        <taxon>Embryophyta</taxon>
        <taxon>Tracheophyta</taxon>
        <taxon>Spermatophyta</taxon>
        <taxon>Magnoliopsida</taxon>
        <taxon>eudicotyledons</taxon>
        <taxon>Gunneridae</taxon>
        <taxon>Pentapetalae</taxon>
        <taxon>rosids</taxon>
        <taxon>Vitales</taxon>
        <taxon>Vitaceae</taxon>
        <taxon>Viteae</taxon>
        <taxon>Vitis</taxon>
    </lineage>
</organism>
<dbReference type="Proteomes" id="UP000288805">
    <property type="component" value="Unassembled WGS sequence"/>
</dbReference>
<reference evidence="13 14" key="1">
    <citation type="journal article" date="2018" name="PLoS Genet.">
        <title>Population sequencing reveals clonal diversity and ancestral inbreeding in the grapevine cultivar Chardonnay.</title>
        <authorList>
            <person name="Roach M.J."/>
            <person name="Johnson D.L."/>
            <person name="Bohlmann J."/>
            <person name="van Vuuren H.J."/>
            <person name="Jones S.J."/>
            <person name="Pretorius I.S."/>
            <person name="Schmidt S.A."/>
            <person name="Borneman A.R."/>
        </authorList>
    </citation>
    <scope>NUCLEOTIDE SEQUENCE [LARGE SCALE GENOMIC DNA]</scope>
    <source>
        <strain evidence="14">cv. Chardonnay</strain>
        <tissue evidence="13">Leaf</tissue>
    </source>
</reference>
<feature type="compositionally biased region" description="Low complexity" evidence="7">
    <location>
        <begin position="36"/>
        <end position="46"/>
    </location>
</feature>
<evidence type="ECO:0000259" key="10">
    <source>
        <dbReference type="Pfam" id="PF13456"/>
    </source>
</evidence>
<dbReference type="Pfam" id="PF17917">
    <property type="entry name" value="RT_RNaseH"/>
    <property type="match status" value="1"/>
</dbReference>
<keyword evidence="6" id="KW-0695">RNA-directed DNA polymerase</keyword>
<dbReference type="InterPro" id="IPR041373">
    <property type="entry name" value="RT_RNaseH"/>
</dbReference>
<evidence type="ECO:0000256" key="3">
    <source>
        <dbReference type="ARBA" id="ARBA00022722"/>
    </source>
</evidence>
<feature type="region of interest" description="Disordered" evidence="7">
    <location>
        <begin position="678"/>
        <end position="716"/>
    </location>
</feature>
<keyword evidence="2" id="KW-0548">Nucleotidyltransferase</keyword>
<dbReference type="GO" id="GO:0004523">
    <property type="term" value="F:RNA-DNA hybrid ribonuclease activity"/>
    <property type="evidence" value="ECO:0007669"/>
    <property type="project" value="InterPro"/>
</dbReference>
<dbReference type="Gene3D" id="3.10.10.10">
    <property type="entry name" value="HIV Type 1 Reverse Transcriptase, subunit A, domain 1"/>
    <property type="match status" value="1"/>
</dbReference>
<dbReference type="InterPro" id="IPR043128">
    <property type="entry name" value="Rev_trsase/Diguanyl_cyclase"/>
</dbReference>
<dbReference type="CDD" id="cd01647">
    <property type="entry name" value="RT_LTR"/>
    <property type="match status" value="1"/>
</dbReference>
<evidence type="ECO:0000259" key="12">
    <source>
        <dbReference type="Pfam" id="PF17921"/>
    </source>
</evidence>
<dbReference type="Gene3D" id="3.30.420.10">
    <property type="entry name" value="Ribonuclease H-like superfamily/Ribonuclease H"/>
    <property type="match status" value="2"/>
</dbReference>
<sequence>MASGHRKKTVGERKTAKSSPPGDGEVKGRKRCVTHSSLNVRSSSSSAFKRPGGKLKPEPKSIYPGSTGAVPGAYNARPHEPCTPMPRAPREESSDSTHFSAKRQRDRKSQLSSSMRANLGPQEPGRSRPPVATTRAPRPDPMIAPMVQNVPPHRDPMVTPAMRNVHSHLVERPAGRNLPNEPPIGSISKRLDDMLSTPFCSHITHYEPPRGFLVPKFSTYDGTNDPFDHIMHYRQLMTLDIDNDALLCKVFPASLQGQALSWFHRLPPNSVDNFRDLSEAFVGQYLCSARHKQNISTLQNIKMRDNESLREFVKRFGQAILQIEVCSMDAVLQIFKRSICPGTPFFESLAKKPPTTMDDLFRRANKYSMLEDDVRAATQQVLVVGRASRDNADRHAKPPDRPKPVDRRQDGPSCPDRPPITPLSVSYEKLLPMIQGLSDFRWPMPLETDPSMRDRSKKYAFHKDHGYTTETCRSLQYLVERLIKAGHLKQYLRSDTGGRDVSQHHNSGAPRAPVAPKAVINYINGGPSDEEYDSRRKRQKLLRAASIHERINSIRPGLTGEGPRLIDGTIIFPPVDPTRTLQPHRDALILSLEIGDFDVRRILVDPDSSADLVQALVIGHMGHSLAGLENPGRILSGFNGSSTTSLGDIILPVQAGPVTLNVQFLVHCARPIAIIGSGGQRSPGSRSLTDNPNFGGKRSPHKHQFPHDTRRNSGHAKTLRQNHDIFAWAHSDMKGIHPSIASHRLNVFSTARPVRQRIRRFHPDRQRIIRNEIDKLLEAGFIREVSYPDWLENVVVFPLTANRSDCGFHFRAGDALFLGCLLWISSNPHVPDDEEKTAFITPHDLYCYKVMPFGLKNAGATYQRLMTKIFKPLIGRSVEVYIDDIVVKRKTREQHILHLQEVFYLLRKYGMKLNPSKCAFGVSAGKFLGFMVSQRGIEVSPDQVKAVMETPPPRNKKELQRLTDKLVALGRFIARFTDELRPFFLAIRKAGTHGPIPNEKLYMYLAVSEWAISAVLFRCPSPKEQKPVYYVSRALADVETRYSKMELTALALRSAAQKLRPYFQAHPVIVLTDQPLRSILHKPDLTGRMLQWAIELSEFGIEFQPRLSKKGQVMADLCSNIHEDPTSTTNQSPTGEHLEQAIRLGFSTSNNEAEYEVILSGLDLALALSVSKLRIYSDSQLVVRHVQKEYEAKDTRMARYLAKVRSTLQQFTEWTIEKIKRADNRHADALAGIAASLPIKEAILLPIHVQANPSVAENSTCNTIKANQADDQEWTYDIAEYLRTGTLPEDPKHAHKIRVQSARFTLIGGHLYKRSFTGPYLRCLGHSKAQYVLAELHEGICGNHTGGRSLAHRAHSQGYYWPTMKKDATVYVQKCDKCQRYAPIPHMPSAALKSVSGPWLFAQWGMDIHCIQEFLFGTEHLEFILHAALSSKQWASGSHKQTLINALKKRLEQAKGKWVEELPGVLWAYRTTPGRPTGNTPFALTYGMDAVIPTEIGLPTTRTDAAKQKDANMELGRNLD</sequence>
<evidence type="ECO:0000259" key="11">
    <source>
        <dbReference type="Pfam" id="PF17917"/>
    </source>
</evidence>
<dbReference type="GO" id="GO:0003964">
    <property type="term" value="F:RNA-directed DNA polymerase activity"/>
    <property type="evidence" value="ECO:0007669"/>
    <property type="project" value="UniProtKB-KW"/>
</dbReference>
<dbReference type="GO" id="GO:0003676">
    <property type="term" value="F:nucleic acid binding"/>
    <property type="evidence" value="ECO:0007669"/>
    <property type="project" value="InterPro"/>
</dbReference>
<feature type="domain" description="Reverse transcriptase" evidence="8">
    <location>
        <begin position="829"/>
        <end position="931"/>
    </location>
</feature>
<evidence type="ECO:0000256" key="1">
    <source>
        <dbReference type="ARBA" id="ARBA00022679"/>
    </source>
</evidence>
<dbReference type="SUPFAM" id="SSF53098">
    <property type="entry name" value="Ribonuclease H-like"/>
    <property type="match status" value="1"/>
</dbReference>
<feature type="region of interest" description="Disordered" evidence="7">
    <location>
        <begin position="1"/>
        <end position="144"/>
    </location>
</feature>
<evidence type="ECO:0000256" key="6">
    <source>
        <dbReference type="ARBA" id="ARBA00022918"/>
    </source>
</evidence>
<dbReference type="InterPro" id="IPR041588">
    <property type="entry name" value="Integrase_H2C2"/>
</dbReference>
<evidence type="ECO:0000313" key="14">
    <source>
        <dbReference type="Proteomes" id="UP000288805"/>
    </source>
</evidence>
<feature type="domain" description="Reverse transcriptase RNase H-like" evidence="11">
    <location>
        <begin position="997"/>
        <end position="1099"/>
    </location>
</feature>
<feature type="region of interest" description="Disordered" evidence="7">
    <location>
        <begin position="1501"/>
        <end position="1520"/>
    </location>
</feature>
<proteinExistence type="predicted"/>
<evidence type="ECO:0000256" key="4">
    <source>
        <dbReference type="ARBA" id="ARBA00022759"/>
    </source>
</evidence>
<name>A0A438E8I5_VITVI</name>
<dbReference type="Gene3D" id="3.30.70.270">
    <property type="match status" value="1"/>
</dbReference>
<dbReference type="SUPFAM" id="SSF56672">
    <property type="entry name" value="DNA/RNA polymerases"/>
    <property type="match status" value="1"/>
</dbReference>
<dbReference type="PANTHER" id="PTHR48475:SF2">
    <property type="entry name" value="RIBONUCLEASE H"/>
    <property type="match status" value="1"/>
</dbReference>
<dbReference type="InterPro" id="IPR002156">
    <property type="entry name" value="RNaseH_domain"/>
</dbReference>
<dbReference type="Pfam" id="PF17921">
    <property type="entry name" value="Integrase_H2C2"/>
    <property type="match status" value="1"/>
</dbReference>
<evidence type="ECO:0000259" key="9">
    <source>
        <dbReference type="Pfam" id="PF03732"/>
    </source>
</evidence>
<keyword evidence="4" id="KW-0255">Endonuclease</keyword>
<comment type="caution">
    <text evidence="13">The sequence shown here is derived from an EMBL/GenBank/DDBJ whole genome shotgun (WGS) entry which is preliminary data.</text>
</comment>
<gene>
    <name evidence="13" type="primary">pol_967</name>
    <name evidence="13" type="ORF">CK203_075029</name>
</gene>
<dbReference type="InterPro" id="IPR000477">
    <property type="entry name" value="RT_dom"/>
</dbReference>
<keyword evidence="5" id="KW-0378">Hydrolase</keyword>
<accession>A0A438E8I5</accession>
<feature type="compositionally biased region" description="Basic and acidic residues" evidence="7">
    <location>
        <begin position="387"/>
        <end position="410"/>
    </location>
</feature>
<protein>
    <submittedName>
        <fullName evidence="13">Retrovirus-related Pol polyprotein from transposon 17.6</fullName>
    </submittedName>
</protein>
<feature type="region of interest" description="Disordered" evidence="7">
    <location>
        <begin position="385"/>
        <end position="423"/>
    </location>
</feature>
<evidence type="ECO:0000256" key="5">
    <source>
        <dbReference type="ARBA" id="ARBA00022801"/>
    </source>
</evidence>
<evidence type="ECO:0000313" key="13">
    <source>
        <dbReference type="EMBL" id="RVW44071.1"/>
    </source>
</evidence>
<dbReference type="CDD" id="cd09279">
    <property type="entry name" value="RNase_HI_like"/>
    <property type="match status" value="1"/>
</dbReference>
<dbReference type="InterPro" id="IPR012337">
    <property type="entry name" value="RNaseH-like_sf"/>
</dbReference>
<dbReference type="InterPro" id="IPR043502">
    <property type="entry name" value="DNA/RNA_pol_sf"/>
</dbReference>
<feature type="compositionally biased region" description="Basic and acidic residues" evidence="7">
    <location>
        <begin position="1504"/>
        <end position="1520"/>
    </location>
</feature>
<feature type="domain" description="RNase H type-1" evidence="10">
    <location>
        <begin position="1144"/>
        <end position="1231"/>
    </location>
</feature>
<feature type="domain" description="Integrase zinc-binding" evidence="12">
    <location>
        <begin position="1327"/>
        <end position="1382"/>
    </location>
</feature>
<dbReference type="InterPro" id="IPR005162">
    <property type="entry name" value="Retrotrans_gag_dom"/>
</dbReference>
<keyword evidence="3" id="KW-0540">Nuclease</keyword>
<dbReference type="EMBL" id="QGNW01001363">
    <property type="protein sequence ID" value="RVW44071.1"/>
    <property type="molecule type" value="Genomic_DNA"/>
</dbReference>
<keyword evidence="1" id="KW-0808">Transferase</keyword>